<organism evidence="3 4">
    <name type="scientific">Candidatus Filomicrobium marinum</name>
    <dbReference type="NCBI Taxonomy" id="1608628"/>
    <lineage>
        <taxon>Bacteria</taxon>
        <taxon>Pseudomonadati</taxon>
        <taxon>Pseudomonadota</taxon>
        <taxon>Alphaproteobacteria</taxon>
        <taxon>Hyphomicrobiales</taxon>
        <taxon>Hyphomicrobiaceae</taxon>
        <taxon>Filomicrobium</taxon>
    </lineage>
</organism>
<proteinExistence type="predicted"/>
<feature type="domain" description="N-acetyltransferase" evidence="2">
    <location>
        <begin position="60"/>
        <end position="203"/>
    </location>
</feature>
<name>A0A0D6JJY1_9HYPH</name>
<keyword evidence="4" id="KW-1185">Reference proteome</keyword>
<feature type="region of interest" description="Disordered" evidence="1">
    <location>
        <begin position="1"/>
        <end position="29"/>
    </location>
</feature>
<evidence type="ECO:0000313" key="4">
    <source>
        <dbReference type="Proteomes" id="UP000033187"/>
    </source>
</evidence>
<reference evidence="4" key="1">
    <citation type="submission" date="2015-02" db="EMBL/GenBank/DDBJ databases">
        <authorList>
            <person name="Chooi Y.-H."/>
        </authorList>
    </citation>
    <scope>NUCLEOTIDE SEQUENCE [LARGE SCALE GENOMIC DNA]</scope>
    <source>
        <strain evidence="4">strain Y</strain>
    </source>
</reference>
<dbReference type="CDD" id="cd04301">
    <property type="entry name" value="NAT_SF"/>
    <property type="match status" value="1"/>
</dbReference>
<dbReference type="KEGG" id="fiy:BN1229_v1_3425"/>
<gene>
    <name evidence="3" type="ORF">YBN1229_v1_3425</name>
</gene>
<dbReference type="RefSeq" id="WP_052744003.1">
    <property type="nucleotide sequence ID" value="NZ_LN829119.1"/>
</dbReference>
<dbReference type="InterPro" id="IPR016181">
    <property type="entry name" value="Acyl_CoA_acyltransferase"/>
</dbReference>
<evidence type="ECO:0000313" key="3">
    <source>
        <dbReference type="EMBL" id="CPR21992.1"/>
    </source>
</evidence>
<evidence type="ECO:0000259" key="2">
    <source>
        <dbReference type="PROSITE" id="PS51186"/>
    </source>
</evidence>
<dbReference type="InterPro" id="IPR000182">
    <property type="entry name" value="GNAT_dom"/>
</dbReference>
<dbReference type="KEGG" id="fil:BN1229_v1_2490"/>
<dbReference type="SUPFAM" id="SSF55729">
    <property type="entry name" value="Acyl-CoA N-acyltransferases (Nat)"/>
    <property type="match status" value="1"/>
</dbReference>
<sequence length="206" mass="23003">MLYSALPAKPPESGMPISPASEPTCKGAETISPCTNSSDTKADAREKCHICPHAITWSWSQFEDLQAQQLYAVLRLRQEIFIVEQGVPYADIDDRDAQSLHLLGLLNKKVVAYLRALPPDLFAPGYASFGRVVVTHKMRGRGLGRLLVEKYFDRFENENSDIPIKISSQAYLKDFYASFGFVAVGAPYIEDRIPHIAMIKQIKSAK</sequence>
<protein>
    <recommendedName>
        <fullName evidence="2">N-acetyltransferase domain-containing protein</fullName>
    </recommendedName>
</protein>
<accession>A0A0D6JJY1</accession>
<dbReference type="EMBL" id="LN829119">
    <property type="protein sequence ID" value="CPR21992.1"/>
    <property type="molecule type" value="Genomic_DNA"/>
</dbReference>
<dbReference type="Pfam" id="PF13673">
    <property type="entry name" value="Acetyltransf_10"/>
    <property type="match status" value="1"/>
</dbReference>
<dbReference type="Proteomes" id="UP000033187">
    <property type="component" value="Chromosome 1"/>
</dbReference>
<dbReference type="GO" id="GO:0016747">
    <property type="term" value="F:acyltransferase activity, transferring groups other than amino-acyl groups"/>
    <property type="evidence" value="ECO:0007669"/>
    <property type="project" value="InterPro"/>
</dbReference>
<dbReference type="PROSITE" id="PS51186">
    <property type="entry name" value="GNAT"/>
    <property type="match status" value="1"/>
</dbReference>
<evidence type="ECO:0000256" key="1">
    <source>
        <dbReference type="SAM" id="MobiDB-lite"/>
    </source>
</evidence>
<dbReference type="Gene3D" id="3.40.630.30">
    <property type="match status" value="1"/>
</dbReference>
<dbReference type="AlphaFoldDB" id="A0A0D6JJY1"/>